<dbReference type="PANTHER" id="PTHR43135:SF3">
    <property type="entry name" value="ALPHA-D-RIBOSE 1-METHYLPHOSPHONATE 5-TRIPHOSPHATE DIPHOSPHATASE"/>
    <property type="match status" value="1"/>
</dbReference>
<dbReference type="Proteomes" id="UP000032160">
    <property type="component" value="Chromosome I"/>
</dbReference>
<dbReference type="GO" id="GO:0016810">
    <property type="term" value="F:hydrolase activity, acting on carbon-nitrogen (but not peptide) bonds"/>
    <property type="evidence" value="ECO:0007669"/>
    <property type="project" value="InterPro"/>
</dbReference>
<dbReference type="Gene3D" id="3.20.20.140">
    <property type="entry name" value="Metal-dependent hydrolases"/>
    <property type="match status" value="1"/>
</dbReference>
<organism evidence="2 3">
    <name type="scientific">Candidatus Phaeomarinibacter ectocarpi</name>
    <dbReference type="NCBI Taxonomy" id="1458461"/>
    <lineage>
        <taxon>Bacteria</taxon>
        <taxon>Pseudomonadati</taxon>
        <taxon>Pseudomonadota</taxon>
        <taxon>Alphaproteobacteria</taxon>
        <taxon>Hyphomicrobiales</taxon>
        <taxon>Parvibaculaceae</taxon>
        <taxon>Candidatus Phaeomarinibacter</taxon>
    </lineage>
</organism>
<dbReference type="InterPro" id="IPR051781">
    <property type="entry name" value="Metallo-dep_Hydrolase"/>
</dbReference>
<dbReference type="InterPro" id="IPR011059">
    <property type="entry name" value="Metal-dep_hydrolase_composite"/>
</dbReference>
<protein>
    <submittedName>
        <fullName evidence="2">Amidohydrolase</fullName>
    </submittedName>
</protein>
<dbReference type="KEGG" id="pect:BN1012_Phect1476"/>
<dbReference type="RefSeq" id="WP_043950269.1">
    <property type="nucleotide sequence ID" value="NZ_HG966617.1"/>
</dbReference>
<dbReference type="PATRIC" id="fig|1458461.3.peg.1475"/>
<dbReference type="CDD" id="cd01299">
    <property type="entry name" value="Met_dep_hydrolase_A"/>
    <property type="match status" value="1"/>
</dbReference>
<gene>
    <name evidence="2" type="ORF">BN1012_Phect1476</name>
</gene>
<dbReference type="PANTHER" id="PTHR43135">
    <property type="entry name" value="ALPHA-D-RIBOSE 1-METHYLPHOSPHONATE 5-TRIPHOSPHATE DIPHOSPHATASE"/>
    <property type="match status" value="1"/>
</dbReference>
<name>X5MLQ9_9HYPH</name>
<keyword evidence="2" id="KW-0378">Hydrolase</keyword>
<dbReference type="EMBL" id="HG966617">
    <property type="protein sequence ID" value="CDO59690.1"/>
    <property type="molecule type" value="Genomic_DNA"/>
</dbReference>
<dbReference type="AlphaFoldDB" id="X5MLQ9"/>
<sequence length="407" mass="43121">MRTIIRNGHVLDTASMKMTGEQTVVIEDGVIVDVGTAAPGAKADLDIDAAGLFVLPGLIDTHVHFRLATLDFSKLATWSEVEYGIAMTKLARETLARGFTTVRDIGGDVSGLMRAIRTGAIPGPRIFHAGRMLSQTGGHADAEGGPRPVPTCACEMRHTAFGIVADGVEAVRKAARHNLRDGVDFLKIHVSGGVATPSDPLDSIQYTPEEIRTVVQEAQHRHTYVAAHAYSPQSISMAVTNGVHTIEHGNLIDADAATKMAAADAVLVPTLVTYLAMQEVGKQLGLPQTNIDKNKVVADAGIASLEIAKQAGVTMGFGTDLIGETQGMQNREFSIRAEALSAADILHAMYVVNPQLCRLEGTIGVVAPQAAGDIVIARKNPLDDINVMADPENNFAHILQAGQPVAR</sequence>
<accession>X5MLQ9</accession>
<dbReference type="Pfam" id="PF01979">
    <property type="entry name" value="Amidohydro_1"/>
    <property type="match status" value="1"/>
</dbReference>
<dbReference type="STRING" id="1458461.BN1012_Phect1476"/>
<evidence type="ECO:0000259" key="1">
    <source>
        <dbReference type="Pfam" id="PF01979"/>
    </source>
</evidence>
<dbReference type="SUPFAM" id="SSF51338">
    <property type="entry name" value="Composite domain of metallo-dependent hydrolases"/>
    <property type="match status" value="1"/>
</dbReference>
<dbReference type="InterPro" id="IPR057744">
    <property type="entry name" value="OTAase-like"/>
</dbReference>
<dbReference type="InterPro" id="IPR032466">
    <property type="entry name" value="Metal_Hydrolase"/>
</dbReference>
<proteinExistence type="predicted"/>
<dbReference type="HOGENOM" id="CLU_023620_2_0_5"/>
<dbReference type="SUPFAM" id="SSF51556">
    <property type="entry name" value="Metallo-dependent hydrolases"/>
    <property type="match status" value="1"/>
</dbReference>
<dbReference type="OrthoDB" id="9782972at2"/>
<feature type="domain" description="Amidohydrolase-related" evidence="1">
    <location>
        <begin position="53"/>
        <end position="391"/>
    </location>
</feature>
<reference evidence="2 3" key="1">
    <citation type="journal article" date="2014" name="Front. Genet.">
        <title>Genome and metabolic network of "Candidatus Phaeomarinobacter ectocarpi" Ec32, a new candidate genus of Alphaproteobacteria frequently associated with brown algae.</title>
        <authorList>
            <person name="Dittami S.M."/>
            <person name="Barbeyron T."/>
            <person name="Boyen C."/>
            <person name="Cambefort J."/>
            <person name="Collet G."/>
            <person name="Delage L."/>
            <person name="Gobet A."/>
            <person name="Groisillier A."/>
            <person name="Leblanc C."/>
            <person name="Michel G."/>
            <person name="Scornet D."/>
            <person name="Siegel A."/>
            <person name="Tapia J.E."/>
            <person name="Tonon T."/>
        </authorList>
    </citation>
    <scope>NUCLEOTIDE SEQUENCE [LARGE SCALE GENOMIC DNA]</scope>
    <source>
        <strain evidence="2 3">Ec32</strain>
    </source>
</reference>
<dbReference type="InterPro" id="IPR006680">
    <property type="entry name" value="Amidohydro-rel"/>
</dbReference>
<dbReference type="Gene3D" id="2.30.40.10">
    <property type="entry name" value="Urease, subunit C, domain 1"/>
    <property type="match status" value="1"/>
</dbReference>
<evidence type="ECO:0000313" key="2">
    <source>
        <dbReference type="EMBL" id="CDO59690.1"/>
    </source>
</evidence>
<keyword evidence="3" id="KW-1185">Reference proteome</keyword>
<evidence type="ECO:0000313" key="3">
    <source>
        <dbReference type="Proteomes" id="UP000032160"/>
    </source>
</evidence>